<evidence type="ECO:0000256" key="1">
    <source>
        <dbReference type="SAM" id="Phobius"/>
    </source>
</evidence>
<keyword evidence="1" id="KW-1133">Transmembrane helix</keyword>
<keyword evidence="1" id="KW-0812">Transmembrane</keyword>
<sequence>MKALCALYAKCANVLIEKRTIVEKSKILNLKPNCIYSMQSTEQHYYRDTEEQNSNRCKLLVKKDAMLDSLDAKESSYDNSTNGINFTIRKMNIMFLFMVVWILIFNKYMIQNPVSFVYNLLMSSTKAAVNSFDECNVFEEAAQLSVIVYDNKLNNSNHEAFSINIQSLTVDLDTTNLFILIALICVVFVTVSPAEY</sequence>
<keyword evidence="1" id="KW-0472">Membrane</keyword>
<feature type="transmembrane region" description="Helical" evidence="1">
    <location>
        <begin position="177"/>
        <end position="194"/>
    </location>
</feature>
<name>A0A3M6TIF2_POCDA</name>
<dbReference type="Proteomes" id="UP000275408">
    <property type="component" value="Unassembled WGS sequence"/>
</dbReference>
<comment type="caution">
    <text evidence="2">The sequence shown here is derived from an EMBL/GenBank/DDBJ whole genome shotgun (WGS) entry which is preliminary data.</text>
</comment>
<gene>
    <name evidence="2" type="ORF">pdam_00003310</name>
</gene>
<accession>A0A3M6TIF2</accession>
<keyword evidence="3" id="KW-1185">Reference proteome</keyword>
<organism evidence="2 3">
    <name type="scientific">Pocillopora damicornis</name>
    <name type="common">Cauliflower coral</name>
    <name type="synonym">Millepora damicornis</name>
    <dbReference type="NCBI Taxonomy" id="46731"/>
    <lineage>
        <taxon>Eukaryota</taxon>
        <taxon>Metazoa</taxon>
        <taxon>Cnidaria</taxon>
        <taxon>Anthozoa</taxon>
        <taxon>Hexacorallia</taxon>
        <taxon>Scleractinia</taxon>
        <taxon>Astrocoeniina</taxon>
        <taxon>Pocilloporidae</taxon>
        <taxon>Pocillopora</taxon>
    </lineage>
</organism>
<evidence type="ECO:0000313" key="2">
    <source>
        <dbReference type="EMBL" id="RMX41111.1"/>
    </source>
</evidence>
<evidence type="ECO:0000313" key="3">
    <source>
        <dbReference type="Proteomes" id="UP000275408"/>
    </source>
</evidence>
<dbReference type="AlphaFoldDB" id="A0A3M6TIF2"/>
<feature type="transmembrane region" description="Helical" evidence="1">
    <location>
        <begin position="93"/>
        <end position="110"/>
    </location>
</feature>
<protein>
    <submittedName>
        <fullName evidence="2">Uncharacterized protein</fullName>
    </submittedName>
</protein>
<reference evidence="2 3" key="1">
    <citation type="journal article" date="2018" name="Sci. Rep.">
        <title>Comparative analysis of the Pocillopora damicornis genome highlights role of immune system in coral evolution.</title>
        <authorList>
            <person name="Cunning R."/>
            <person name="Bay R.A."/>
            <person name="Gillette P."/>
            <person name="Baker A.C."/>
            <person name="Traylor-Knowles N."/>
        </authorList>
    </citation>
    <scope>NUCLEOTIDE SEQUENCE [LARGE SCALE GENOMIC DNA]</scope>
    <source>
        <strain evidence="2">RSMAS</strain>
        <tissue evidence="2">Whole animal</tissue>
    </source>
</reference>
<proteinExistence type="predicted"/>
<dbReference type="EMBL" id="RCHS01003527">
    <property type="protein sequence ID" value="RMX41111.1"/>
    <property type="molecule type" value="Genomic_DNA"/>
</dbReference>